<dbReference type="EMBL" id="VSSQ01000293">
    <property type="protein sequence ID" value="MPL90033.1"/>
    <property type="molecule type" value="Genomic_DNA"/>
</dbReference>
<feature type="region of interest" description="Disordered" evidence="1">
    <location>
        <begin position="78"/>
        <end position="143"/>
    </location>
</feature>
<name>A0A644VHD5_9ZZZZ</name>
<evidence type="ECO:0000313" key="2">
    <source>
        <dbReference type="EMBL" id="MPL90033.1"/>
    </source>
</evidence>
<feature type="compositionally biased region" description="Low complexity" evidence="1">
    <location>
        <begin position="38"/>
        <end position="56"/>
    </location>
</feature>
<comment type="caution">
    <text evidence="2">The sequence shown here is derived from an EMBL/GenBank/DDBJ whole genome shotgun (WGS) entry which is preliminary data.</text>
</comment>
<feature type="region of interest" description="Disordered" evidence="1">
    <location>
        <begin position="32"/>
        <end position="65"/>
    </location>
</feature>
<proteinExistence type="predicted"/>
<dbReference type="AlphaFoldDB" id="A0A644VHD5"/>
<feature type="compositionally biased region" description="Pro residues" evidence="1">
    <location>
        <begin position="127"/>
        <end position="138"/>
    </location>
</feature>
<organism evidence="2">
    <name type="scientific">bioreactor metagenome</name>
    <dbReference type="NCBI Taxonomy" id="1076179"/>
    <lineage>
        <taxon>unclassified sequences</taxon>
        <taxon>metagenomes</taxon>
        <taxon>ecological metagenomes</taxon>
    </lineage>
</organism>
<accession>A0A644VHD5</accession>
<reference evidence="2" key="1">
    <citation type="submission" date="2019-08" db="EMBL/GenBank/DDBJ databases">
        <authorList>
            <person name="Kucharzyk K."/>
            <person name="Murdoch R.W."/>
            <person name="Higgins S."/>
            <person name="Loffler F."/>
        </authorList>
    </citation>
    <scope>NUCLEOTIDE SEQUENCE</scope>
</reference>
<protein>
    <submittedName>
        <fullName evidence="2">Uncharacterized protein</fullName>
    </submittedName>
</protein>
<sequence>MIDKIRVVLRPFQTPPGLEVKTALRGAARRRVFRQGRSVPGPAVSTSASSPSLTSPQQRRRESCRALAQIAGEPVAISPRATARVGHPPMVANGRGNRSAPGVPQDRTAPGASARGPSDDLFSGPARSPPLPFRPPYTPSRSRAAYHHEPMTEYGTRNIRPPGNGIQGIFANMSKRLWSPWIASDRIRPKVCEPVTPWPE</sequence>
<gene>
    <name evidence="2" type="ORF">SDC9_36078</name>
</gene>
<evidence type="ECO:0000256" key="1">
    <source>
        <dbReference type="SAM" id="MobiDB-lite"/>
    </source>
</evidence>